<keyword evidence="1" id="KW-1133">Transmembrane helix</keyword>
<dbReference type="RefSeq" id="WP_346185536.1">
    <property type="nucleotide sequence ID" value="NZ_BAABCE010000019.1"/>
</dbReference>
<gene>
    <name evidence="2" type="ORF">GCM10022295_75210</name>
</gene>
<keyword evidence="1" id="KW-0472">Membrane</keyword>
<accession>A0ABP6YGE3</accession>
<dbReference type="EMBL" id="BAABCE010000019">
    <property type="protein sequence ID" value="GAA3583000.1"/>
    <property type="molecule type" value="Genomic_DNA"/>
</dbReference>
<comment type="caution">
    <text evidence="2">The sequence shown here is derived from an EMBL/GenBank/DDBJ whole genome shotgun (WGS) entry which is preliminary data.</text>
</comment>
<keyword evidence="1" id="KW-0812">Transmembrane</keyword>
<evidence type="ECO:0000256" key="1">
    <source>
        <dbReference type="SAM" id="Phobius"/>
    </source>
</evidence>
<feature type="transmembrane region" description="Helical" evidence="1">
    <location>
        <begin position="24"/>
        <end position="43"/>
    </location>
</feature>
<feature type="transmembrane region" description="Helical" evidence="1">
    <location>
        <begin position="50"/>
        <end position="70"/>
    </location>
</feature>
<sequence>MNSELPDLQSQSATDEMTSRTAHLLNTFLLGAAVMGPLLLLAMSIMSGKFLWLTVLDLVGAYGGLLVMLRGYRDDNRALKRWGAGASALTLLLCLVVLAILQ</sequence>
<feature type="transmembrane region" description="Helical" evidence="1">
    <location>
        <begin position="82"/>
        <end position="101"/>
    </location>
</feature>
<keyword evidence="3" id="KW-1185">Reference proteome</keyword>
<evidence type="ECO:0000313" key="3">
    <source>
        <dbReference type="Proteomes" id="UP001500707"/>
    </source>
</evidence>
<organism evidence="2 3">
    <name type="scientific">Streptomyces osmaniensis</name>
    <dbReference type="NCBI Taxonomy" id="593134"/>
    <lineage>
        <taxon>Bacteria</taxon>
        <taxon>Bacillati</taxon>
        <taxon>Actinomycetota</taxon>
        <taxon>Actinomycetes</taxon>
        <taxon>Kitasatosporales</taxon>
        <taxon>Streptomycetaceae</taxon>
        <taxon>Streptomyces</taxon>
    </lineage>
</organism>
<protein>
    <submittedName>
        <fullName evidence="2">Uncharacterized protein</fullName>
    </submittedName>
</protein>
<reference evidence="3" key="1">
    <citation type="journal article" date="2019" name="Int. J. Syst. Evol. Microbiol.">
        <title>The Global Catalogue of Microorganisms (GCM) 10K type strain sequencing project: providing services to taxonomists for standard genome sequencing and annotation.</title>
        <authorList>
            <consortium name="The Broad Institute Genomics Platform"/>
            <consortium name="The Broad Institute Genome Sequencing Center for Infectious Disease"/>
            <person name="Wu L."/>
            <person name="Ma J."/>
        </authorList>
    </citation>
    <scope>NUCLEOTIDE SEQUENCE [LARGE SCALE GENOMIC DNA]</scope>
    <source>
        <strain evidence="3">JCM 17656</strain>
    </source>
</reference>
<dbReference type="Proteomes" id="UP001500707">
    <property type="component" value="Unassembled WGS sequence"/>
</dbReference>
<name>A0ABP6YGE3_9ACTN</name>
<evidence type="ECO:0000313" key="2">
    <source>
        <dbReference type="EMBL" id="GAA3583000.1"/>
    </source>
</evidence>
<proteinExistence type="predicted"/>